<dbReference type="EMBL" id="MU167234">
    <property type="protein sequence ID" value="KAG0148710.1"/>
    <property type="molecule type" value="Genomic_DNA"/>
</dbReference>
<accession>A0A9P6NKI4</accession>
<evidence type="ECO:0000313" key="2">
    <source>
        <dbReference type="Proteomes" id="UP000886653"/>
    </source>
</evidence>
<keyword evidence="2" id="KW-1185">Reference proteome</keyword>
<evidence type="ECO:0000313" key="1">
    <source>
        <dbReference type="EMBL" id="KAG0148710.1"/>
    </source>
</evidence>
<dbReference type="Proteomes" id="UP000886653">
    <property type="component" value="Unassembled WGS sequence"/>
</dbReference>
<name>A0A9P6NKI4_9BASI</name>
<comment type="caution">
    <text evidence="1">The sequence shown here is derived from an EMBL/GenBank/DDBJ whole genome shotgun (WGS) entry which is preliminary data.</text>
</comment>
<reference evidence="1" key="1">
    <citation type="submission" date="2013-11" db="EMBL/GenBank/DDBJ databases">
        <title>Genome sequence of the fusiform rust pathogen reveals effectors for host alternation and coevolution with pine.</title>
        <authorList>
            <consortium name="DOE Joint Genome Institute"/>
            <person name="Smith K."/>
            <person name="Pendleton A."/>
            <person name="Kubisiak T."/>
            <person name="Anderson C."/>
            <person name="Salamov A."/>
            <person name="Aerts A."/>
            <person name="Riley R."/>
            <person name="Clum A."/>
            <person name="Lindquist E."/>
            <person name="Ence D."/>
            <person name="Campbell M."/>
            <person name="Kronenberg Z."/>
            <person name="Feau N."/>
            <person name="Dhillon B."/>
            <person name="Hamelin R."/>
            <person name="Burleigh J."/>
            <person name="Smith J."/>
            <person name="Yandell M."/>
            <person name="Nelson C."/>
            <person name="Grigoriev I."/>
            <person name="Davis J."/>
        </authorList>
    </citation>
    <scope>NUCLEOTIDE SEQUENCE</scope>
    <source>
        <strain evidence="1">G11</strain>
    </source>
</reference>
<sequence length="54" mass="5989">ISPEQLRDPRDVPDWYISGIPPVTSLGGSTRGHIPGIDRRGDLPGTYRVFNRSL</sequence>
<proteinExistence type="predicted"/>
<organism evidence="1 2">
    <name type="scientific">Cronartium quercuum f. sp. fusiforme G11</name>
    <dbReference type="NCBI Taxonomy" id="708437"/>
    <lineage>
        <taxon>Eukaryota</taxon>
        <taxon>Fungi</taxon>
        <taxon>Dikarya</taxon>
        <taxon>Basidiomycota</taxon>
        <taxon>Pucciniomycotina</taxon>
        <taxon>Pucciniomycetes</taxon>
        <taxon>Pucciniales</taxon>
        <taxon>Coleosporiaceae</taxon>
        <taxon>Cronartium</taxon>
    </lineage>
</organism>
<gene>
    <name evidence="1" type="ORF">CROQUDRAFT_654540</name>
</gene>
<protein>
    <submittedName>
        <fullName evidence="1">Uncharacterized protein</fullName>
    </submittedName>
</protein>
<dbReference type="AlphaFoldDB" id="A0A9P6NKI4"/>
<feature type="non-terminal residue" evidence="1">
    <location>
        <position position="1"/>
    </location>
</feature>
<feature type="non-terminal residue" evidence="1">
    <location>
        <position position="54"/>
    </location>
</feature>